<name>D4N782_9CREN</name>
<dbReference type="PANTHER" id="PTHR35610:SF7">
    <property type="entry name" value="3-ISOPROPYLMALATE DEHYDRATASE"/>
    <property type="match status" value="1"/>
</dbReference>
<dbReference type="InterPro" id="IPR019151">
    <property type="entry name" value="Proteasome_assmbl_chaperone_2"/>
</dbReference>
<evidence type="ECO:0000313" key="1">
    <source>
        <dbReference type="EMBL" id="ACY24568.1"/>
    </source>
</evidence>
<dbReference type="Pfam" id="PF09754">
    <property type="entry name" value="PAC2"/>
    <property type="match status" value="1"/>
</dbReference>
<sequence length="237" mass="26196">MVLIDIFAKKKVDNFTVFASLPDMGRVGGLVSSYLASDLKAEHIANIISSPKPWVNVKNGIIESAKDVYKIFYSESEKILILSGDAQPEDHRELIDLCNAFIDFCLSIGKIKRLYTAGGSLNEMLTGEPRVVGVTTKPELRKILEDANVDTLGSEFTTITWFNGLILGIASDRHIEAIGFYGEISDKTLPQPLAAKSIVKAFSRIEGKSISTKLFDAQYEEVLDHIERNKGIKSIDK</sequence>
<reference evidence="1" key="1">
    <citation type="journal article" date="2010" name="Environ. Microbiol.">
        <title>Homologues of nitrite reductases in ammonia-oxidizing archaea: diversity and genomic context.</title>
        <authorList>
            <person name="Bartossek R."/>
            <person name="Nicol G.W."/>
            <person name="Lanzen A."/>
            <person name="Klenk H.P."/>
            <person name="Schleper C."/>
        </authorList>
    </citation>
    <scope>NUCLEOTIDE SEQUENCE</scope>
</reference>
<protein>
    <submittedName>
        <fullName evidence="1">Uncharacterized conserved protein</fullName>
    </submittedName>
</protein>
<dbReference type="SUPFAM" id="SSF159659">
    <property type="entry name" value="Cgl1923-like"/>
    <property type="match status" value="1"/>
</dbReference>
<gene>
    <name evidence="1" type="ORF">76h13orf34</name>
</gene>
<proteinExistence type="predicted"/>
<accession>D4N782</accession>
<organism evidence="1">
    <name type="scientific">uncultured crenarchaeote 76h13</name>
    <dbReference type="NCBI Taxonomy" id="684059"/>
    <lineage>
        <taxon>Archaea</taxon>
        <taxon>Thermoproteota</taxon>
        <taxon>environmental samples</taxon>
    </lineage>
</organism>
<dbReference type="PANTHER" id="PTHR35610">
    <property type="entry name" value="3-ISOPROPYLMALATE DEHYDRATASE-RELATED"/>
    <property type="match status" value="1"/>
</dbReference>
<dbReference type="InterPro" id="IPR038389">
    <property type="entry name" value="PSMG2_sf"/>
</dbReference>
<dbReference type="AlphaFoldDB" id="D4N782"/>
<dbReference type="EMBL" id="GU059108">
    <property type="protein sequence ID" value="ACY24568.1"/>
    <property type="molecule type" value="Genomic_DNA"/>
</dbReference>
<dbReference type="Gene3D" id="3.40.50.10900">
    <property type="entry name" value="PAC-like subunit"/>
    <property type="match status" value="1"/>
</dbReference>